<dbReference type="EMBL" id="DS268433">
    <property type="protein sequence ID" value="EFO97711.1"/>
    <property type="molecule type" value="Genomic_DNA"/>
</dbReference>
<gene>
    <name evidence="2" type="ORF">CRE_16037</name>
</gene>
<evidence type="ECO:0000313" key="2">
    <source>
        <dbReference type="EMBL" id="EFO97711.1"/>
    </source>
</evidence>
<protein>
    <submittedName>
        <fullName evidence="2">Uncharacterized protein</fullName>
    </submittedName>
</protein>
<feature type="transmembrane region" description="Helical" evidence="1">
    <location>
        <begin position="266"/>
        <end position="286"/>
    </location>
</feature>
<organism evidence="3">
    <name type="scientific">Caenorhabditis remanei</name>
    <name type="common">Caenorhabditis vulgaris</name>
    <dbReference type="NCBI Taxonomy" id="31234"/>
    <lineage>
        <taxon>Eukaryota</taxon>
        <taxon>Metazoa</taxon>
        <taxon>Ecdysozoa</taxon>
        <taxon>Nematoda</taxon>
        <taxon>Chromadorea</taxon>
        <taxon>Rhabditida</taxon>
        <taxon>Rhabditina</taxon>
        <taxon>Rhabditomorpha</taxon>
        <taxon>Rhabditoidea</taxon>
        <taxon>Rhabditidae</taxon>
        <taxon>Peloderinae</taxon>
        <taxon>Caenorhabditis</taxon>
    </lineage>
</organism>
<keyword evidence="1" id="KW-0812">Transmembrane</keyword>
<proteinExistence type="predicted"/>
<name>E3MBH2_CAERE</name>
<keyword evidence="1" id="KW-0472">Membrane</keyword>
<keyword evidence="1" id="KW-1133">Transmembrane helix</keyword>
<dbReference type="AlphaFoldDB" id="E3MBH2"/>
<dbReference type="InParanoid" id="E3MBH2"/>
<feature type="transmembrane region" description="Helical" evidence="1">
    <location>
        <begin position="87"/>
        <end position="110"/>
    </location>
</feature>
<dbReference type="FunCoup" id="E3MBH2">
    <property type="interactions" value="1"/>
</dbReference>
<dbReference type="Proteomes" id="UP000008281">
    <property type="component" value="Unassembled WGS sequence"/>
</dbReference>
<reference evidence="2" key="1">
    <citation type="submission" date="2007-07" db="EMBL/GenBank/DDBJ databases">
        <title>PCAP assembly of the Caenorhabditis remanei genome.</title>
        <authorList>
            <consortium name="The Caenorhabditis remanei Sequencing Consortium"/>
            <person name="Wilson R.K."/>
        </authorList>
    </citation>
    <scope>NUCLEOTIDE SEQUENCE [LARGE SCALE GENOMIC DNA]</scope>
    <source>
        <strain evidence="2">PB4641</strain>
    </source>
</reference>
<feature type="transmembrane region" description="Helical" evidence="1">
    <location>
        <begin position="175"/>
        <end position="196"/>
    </location>
</feature>
<feature type="transmembrane region" description="Helical" evidence="1">
    <location>
        <begin position="208"/>
        <end position="228"/>
    </location>
</feature>
<dbReference type="eggNOG" id="ENOG502T3H4">
    <property type="taxonomic scope" value="Eukaryota"/>
</dbReference>
<evidence type="ECO:0000256" key="1">
    <source>
        <dbReference type="SAM" id="Phobius"/>
    </source>
</evidence>
<sequence>MFLTCPLSSVSAFLIFLPAMFTLVIEGIRVRNDSTIYEHYLATCLQAYGTIMFLINNFLFICLILYKFRKKSDENDQNFHEPIFNQLFYNSAVFLVATDSSFLFLCFGKLYDNGRHLSNIMEFCIYTEAFLAYMGSILFAIIGMFSFLAAIQRITIFYLPKYKFLVTGILLKYEILLVYLSVIHYSYVVFSCLFIIQEGGQCSYQALYIYSFMIFIISIISAAVYIHIYRLFSKLESMDRGTYLLYQFTPIHSLLMVRFFSEKFRYFLVFSLSNYFQLHSVAHLAGMLLEDRFKVDVHMFIKLPSYFVFVLNIPGVLSLSYIVSQRSFRNIFSRIAYPIWREISS</sequence>
<accession>E3MBH2</accession>
<dbReference type="HOGENOM" id="CLU_077773_0_0_1"/>
<evidence type="ECO:0000313" key="3">
    <source>
        <dbReference type="Proteomes" id="UP000008281"/>
    </source>
</evidence>
<feature type="transmembrane region" description="Helical" evidence="1">
    <location>
        <begin position="7"/>
        <end position="25"/>
    </location>
</feature>
<feature type="transmembrane region" description="Helical" evidence="1">
    <location>
        <begin position="306"/>
        <end position="324"/>
    </location>
</feature>
<feature type="transmembrane region" description="Helical" evidence="1">
    <location>
        <begin position="130"/>
        <end position="154"/>
    </location>
</feature>
<keyword evidence="3" id="KW-1185">Reference proteome</keyword>
<feature type="transmembrane region" description="Helical" evidence="1">
    <location>
        <begin position="45"/>
        <end position="66"/>
    </location>
</feature>